<feature type="region of interest" description="Disordered" evidence="4">
    <location>
        <begin position="26"/>
        <end position="51"/>
    </location>
</feature>
<feature type="compositionally biased region" description="Pro residues" evidence="4">
    <location>
        <begin position="40"/>
        <end position="49"/>
    </location>
</feature>
<accession>A0A7D8V429</accession>
<comment type="caution">
    <text evidence="5">The sequence shown here is derived from an EMBL/GenBank/DDBJ whole genome shotgun (WGS) entry which is preliminary data.</text>
</comment>
<dbReference type="Proteomes" id="UP000473826">
    <property type="component" value="Unassembled WGS sequence"/>
</dbReference>
<dbReference type="EMBL" id="QKWK01000008">
    <property type="protein sequence ID" value="TXT07492.1"/>
    <property type="molecule type" value="Genomic_DNA"/>
</dbReference>
<dbReference type="InterPro" id="IPR039723">
    <property type="entry name" value="Vps71/ZNHIT1"/>
</dbReference>
<evidence type="ECO:0000256" key="1">
    <source>
        <dbReference type="ARBA" id="ARBA00022723"/>
    </source>
</evidence>
<evidence type="ECO:0000313" key="5">
    <source>
        <dbReference type="EMBL" id="TXT07492.1"/>
    </source>
</evidence>
<dbReference type="OrthoDB" id="74807at2759"/>
<evidence type="ECO:0000313" key="6">
    <source>
        <dbReference type="Proteomes" id="UP000473826"/>
    </source>
</evidence>
<dbReference type="GO" id="GO:0008270">
    <property type="term" value="F:zinc ion binding"/>
    <property type="evidence" value="ECO:0007669"/>
    <property type="project" value="UniProtKB-KW"/>
</dbReference>
<dbReference type="GO" id="GO:0006338">
    <property type="term" value="P:chromatin remodeling"/>
    <property type="evidence" value="ECO:0007669"/>
    <property type="project" value="InterPro"/>
</dbReference>
<evidence type="ECO:0000256" key="2">
    <source>
        <dbReference type="ARBA" id="ARBA00022771"/>
    </source>
</evidence>
<keyword evidence="2" id="KW-0863">Zinc-finger</keyword>
<reference evidence="5 6" key="1">
    <citation type="journal article" date="2019" name="PLoS Genet.">
        <title>Convergent evolution of linked mating-type loci in basidiomycete fungi.</title>
        <authorList>
            <person name="Sun S."/>
            <person name="Coelho M.A."/>
            <person name="Heitman J."/>
            <person name="Nowrousian M."/>
        </authorList>
    </citation>
    <scope>NUCLEOTIDE SEQUENCE [LARGE SCALE GENOMIC DNA]</scope>
    <source>
        <strain evidence="5 6">CBS 4282</strain>
    </source>
</reference>
<keyword evidence="3" id="KW-0862">Zinc</keyword>
<name>A0A7D8V429_VANHU</name>
<sequence length="145" mass="15704">MVNLAPVRPGQPLTDFQTRRIQRRLEDLERTNPTDIPPASFKPPDPAPNTPAALALAAAKKKQTPNVRRALYGKKSLRDWLEELPATPTPPYVTAAAPEPATPPRRLCASCGYIGAVRCFRCGEWSCGKTCAEVHERDGGCGIGA</sequence>
<keyword evidence="1" id="KW-0479">Metal-binding</keyword>
<dbReference type="AlphaFoldDB" id="A0A7D8V429"/>
<protein>
    <recommendedName>
        <fullName evidence="7">HIT-type domain-containing protein</fullName>
    </recommendedName>
</protein>
<evidence type="ECO:0000256" key="3">
    <source>
        <dbReference type="ARBA" id="ARBA00022833"/>
    </source>
</evidence>
<dbReference type="PANTHER" id="PTHR13093">
    <property type="entry name" value="ZINC FINGER HIT DOMAIN CONTAINING PROTEIN 1"/>
    <property type="match status" value="1"/>
</dbReference>
<evidence type="ECO:0008006" key="7">
    <source>
        <dbReference type="Google" id="ProtNLM"/>
    </source>
</evidence>
<keyword evidence="6" id="KW-1185">Reference proteome</keyword>
<gene>
    <name evidence="5" type="ORF">VHUM_03212</name>
</gene>
<evidence type="ECO:0000256" key="4">
    <source>
        <dbReference type="SAM" id="MobiDB-lite"/>
    </source>
</evidence>
<proteinExistence type="predicted"/>
<organism evidence="5 6">
    <name type="scientific">Vanrija humicola</name>
    <name type="common">Yeast</name>
    <name type="synonym">Cryptococcus humicola</name>
    <dbReference type="NCBI Taxonomy" id="5417"/>
    <lineage>
        <taxon>Eukaryota</taxon>
        <taxon>Fungi</taxon>
        <taxon>Dikarya</taxon>
        <taxon>Basidiomycota</taxon>
        <taxon>Agaricomycotina</taxon>
        <taxon>Tremellomycetes</taxon>
        <taxon>Trichosporonales</taxon>
        <taxon>Trichosporonaceae</taxon>
        <taxon>Vanrija</taxon>
    </lineage>
</organism>